<feature type="domain" description="F-box" evidence="2">
    <location>
        <begin position="72"/>
        <end position="121"/>
    </location>
</feature>
<evidence type="ECO:0000313" key="3">
    <source>
        <dbReference type="EMBL" id="KAL0061326.1"/>
    </source>
</evidence>
<feature type="region of interest" description="Disordered" evidence="1">
    <location>
        <begin position="1"/>
        <end position="66"/>
    </location>
</feature>
<accession>A0ABR2ZI17</accession>
<name>A0ABR2ZI17_9AGAR</name>
<evidence type="ECO:0000313" key="4">
    <source>
        <dbReference type="Proteomes" id="UP001437256"/>
    </source>
</evidence>
<sequence>MRRSSRIQQKDSSKPHTDSTRAVKSTAVTKDKPRVAKKPKTSNSPANSTQPKQIKKDKTNASRSRGKHGFLEKLAEEAPLDVVLEIFTHLYPLDILHLARTSKDLRGILMSRSSSHIWKAARENATRTIPGLPPLPADLSEPQYASLAFDPTCQELKVCLRGPCENVAWECNIRCHKNCASKVFYSLDELSKLKTWNRDVEAMMQRGVAGGFIPRYQDRKLFGDEAVYLPSIVKSLRLEYQEIKGDQKELEEWEQAKRHRYGTLRNFAGQCEHWNQLWTDHCAMVRHCDELALRRQRRSEITERLKNLGWPDEDLLQRDFADHPLVNQTKELTNRAWTTIEPILVDHLKQLKEKRLEQVYASRHVLLKTVYEFHCKMNCKSEYDVFPPIGDFILSPQAQAVNDLIWNTPREQEITQPQFIRALLHQTDFEALVKEWKAGVHEWLKTDPDSAVFRCRHCREVLWVPRLYAHKCLLSSAAPVAPLEWDHPEANFNPFVDFHWSTWSSNLLEYSEPGTNYRTRVQEMCEAEDLRGVDEMDPLFACRECSQVFGWTRAIAHQHNHTLSIVKDEVLVSAARNEMQPPVVRPDTVLCQLCKSTPPPGHWSATIYTHLKTKHGIEERDAKRGVHWVWKPDTPFDSLQPRTLFPGNLPTALREWLSPGVSY</sequence>
<dbReference type="CDD" id="cd09917">
    <property type="entry name" value="F-box_SF"/>
    <property type="match status" value="1"/>
</dbReference>
<dbReference type="InterPro" id="IPR036047">
    <property type="entry name" value="F-box-like_dom_sf"/>
</dbReference>
<keyword evidence="4" id="KW-1185">Reference proteome</keyword>
<dbReference type="PROSITE" id="PS50181">
    <property type="entry name" value="FBOX"/>
    <property type="match status" value="1"/>
</dbReference>
<dbReference type="Proteomes" id="UP001437256">
    <property type="component" value="Unassembled WGS sequence"/>
</dbReference>
<feature type="compositionally biased region" description="Polar residues" evidence="1">
    <location>
        <begin position="41"/>
        <end position="52"/>
    </location>
</feature>
<dbReference type="SUPFAM" id="SSF81383">
    <property type="entry name" value="F-box domain"/>
    <property type="match status" value="1"/>
</dbReference>
<evidence type="ECO:0000256" key="1">
    <source>
        <dbReference type="SAM" id="MobiDB-lite"/>
    </source>
</evidence>
<dbReference type="InterPro" id="IPR001810">
    <property type="entry name" value="F-box_dom"/>
</dbReference>
<proteinExistence type="predicted"/>
<gene>
    <name evidence="3" type="ORF">AAF712_011843</name>
</gene>
<organism evidence="3 4">
    <name type="scientific">Marasmius tenuissimus</name>
    <dbReference type="NCBI Taxonomy" id="585030"/>
    <lineage>
        <taxon>Eukaryota</taxon>
        <taxon>Fungi</taxon>
        <taxon>Dikarya</taxon>
        <taxon>Basidiomycota</taxon>
        <taxon>Agaricomycotina</taxon>
        <taxon>Agaricomycetes</taxon>
        <taxon>Agaricomycetidae</taxon>
        <taxon>Agaricales</taxon>
        <taxon>Marasmiineae</taxon>
        <taxon>Marasmiaceae</taxon>
        <taxon>Marasmius</taxon>
    </lineage>
</organism>
<reference evidence="3 4" key="1">
    <citation type="submission" date="2024-05" db="EMBL/GenBank/DDBJ databases">
        <title>A draft genome resource for the thread blight pathogen Marasmius tenuissimus strain MS-2.</title>
        <authorList>
            <person name="Yulfo-Soto G.E."/>
            <person name="Baruah I.K."/>
            <person name="Amoako-Attah I."/>
            <person name="Bukari Y."/>
            <person name="Meinhardt L.W."/>
            <person name="Bailey B.A."/>
            <person name="Cohen S.P."/>
        </authorList>
    </citation>
    <scope>NUCLEOTIDE SEQUENCE [LARGE SCALE GENOMIC DNA]</scope>
    <source>
        <strain evidence="3 4">MS-2</strain>
    </source>
</reference>
<protein>
    <recommendedName>
        <fullName evidence="2">F-box domain-containing protein</fullName>
    </recommendedName>
</protein>
<comment type="caution">
    <text evidence="3">The sequence shown here is derived from an EMBL/GenBank/DDBJ whole genome shotgun (WGS) entry which is preliminary data.</text>
</comment>
<dbReference type="EMBL" id="JBBXMP010000139">
    <property type="protein sequence ID" value="KAL0061326.1"/>
    <property type="molecule type" value="Genomic_DNA"/>
</dbReference>
<feature type="compositionally biased region" description="Basic and acidic residues" evidence="1">
    <location>
        <begin position="8"/>
        <end position="21"/>
    </location>
</feature>
<evidence type="ECO:0000259" key="2">
    <source>
        <dbReference type="PROSITE" id="PS50181"/>
    </source>
</evidence>